<dbReference type="InterPro" id="IPR004939">
    <property type="entry name" value="APC_su10/DOC_dom"/>
</dbReference>
<organism evidence="7 8">
    <name type="scientific">Aduncisulcus paluster</name>
    <dbReference type="NCBI Taxonomy" id="2918883"/>
    <lineage>
        <taxon>Eukaryota</taxon>
        <taxon>Metamonada</taxon>
        <taxon>Carpediemonas-like organisms</taxon>
        <taxon>Aduncisulcus</taxon>
    </lineage>
</organism>
<dbReference type="PANTHER" id="PTHR12936:SF0">
    <property type="entry name" value="ANAPHASE-PROMOTING COMPLEX SUBUNIT 10"/>
    <property type="match status" value="1"/>
</dbReference>
<keyword evidence="4" id="KW-0833">Ubl conjugation pathway</keyword>
<evidence type="ECO:0000313" key="8">
    <source>
        <dbReference type="Proteomes" id="UP001057375"/>
    </source>
</evidence>
<protein>
    <recommendedName>
        <fullName evidence="6">DOC domain-containing protein</fullName>
    </recommendedName>
</protein>
<evidence type="ECO:0000313" key="7">
    <source>
        <dbReference type="EMBL" id="GKT27242.1"/>
    </source>
</evidence>
<gene>
    <name evidence="7" type="ORF">ADUPG1_013703</name>
</gene>
<dbReference type="EMBL" id="BQXS01012724">
    <property type="protein sequence ID" value="GKT27242.1"/>
    <property type="molecule type" value="Genomic_DNA"/>
</dbReference>
<evidence type="ECO:0000256" key="2">
    <source>
        <dbReference type="ARBA" id="ARBA00022618"/>
    </source>
</evidence>
<keyword evidence="5" id="KW-0131">Cell cycle</keyword>
<dbReference type="InterPro" id="IPR000210">
    <property type="entry name" value="BTB/POZ_dom"/>
</dbReference>
<reference evidence="7" key="1">
    <citation type="submission" date="2022-03" db="EMBL/GenBank/DDBJ databases">
        <title>Draft genome sequence of Aduncisulcus paluster, a free-living microaerophilic Fornicata.</title>
        <authorList>
            <person name="Yuyama I."/>
            <person name="Kume K."/>
            <person name="Tamura T."/>
            <person name="Inagaki Y."/>
            <person name="Hashimoto T."/>
        </authorList>
    </citation>
    <scope>NUCLEOTIDE SEQUENCE</scope>
    <source>
        <strain evidence="7">NY0171</strain>
    </source>
</reference>
<evidence type="ECO:0000256" key="5">
    <source>
        <dbReference type="ARBA" id="ARBA00023306"/>
    </source>
</evidence>
<accession>A0ABQ5K7U4</accession>
<proteinExistence type="inferred from homology"/>
<dbReference type="PANTHER" id="PTHR12936">
    <property type="entry name" value="ANAPHASE-PROMOTING COMPLEX 10"/>
    <property type="match status" value="1"/>
</dbReference>
<feature type="domain" description="DOC" evidence="6">
    <location>
        <begin position="1"/>
        <end position="171"/>
    </location>
</feature>
<dbReference type="InterPro" id="IPR011333">
    <property type="entry name" value="SKP1/BTB/POZ_sf"/>
</dbReference>
<dbReference type="Gene3D" id="2.60.120.260">
    <property type="entry name" value="Galactose-binding domain-like"/>
    <property type="match status" value="1"/>
</dbReference>
<dbReference type="SMART" id="SM01337">
    <property type="entry name" value="APC10"/>
    <property type="match status" value="1"/>
</dbReference>
<dbReference type="CDD" id="cd18186">
    <property type="entry name" value="BTB_POZ_ZBTB_KLHL-like"/>
    <property type="match status" value="1"/>
</dbReference>
<dbReference type="InterPro" id="IPR008979">
    <property type="entry name" value="Galactose-bd-like_sf"/>
</dbReference>
<dbReference type="PROSITE" id="PS51284">
    <property type="entry name" value="DOC"/>
    <property type="match status" value="1"/>
</dbReference>
<comment type="similarity">
    <text evidence="1">Belongs to the APC10 family.</text>
</comment>
<dbReference type="SUPFAM" id="SSF54695">
    <property type="entry name" value="POZ domain"/>
    <property type="match status" value="1"/>
</dbReference>
<dbReference type="SUPFAM" id="SSF49785">
    <property type="entry name" value="Galactose-binding domain-like"/>
    <property type="match status" value="1"/>
</dbReference>
<evidence type="ECO:0000256" key="3">
    <source>
        <dbReference type="ARBA" id="ARBA00022776"/>
    </source>
</evidence>
<keyword evidence="2" id="KW-0132">Cell division</keyword>
<dbReference type="Gene3D" id="3.30.710.10">
    <property type="entry name" value="Potassium Channel Kv1.1, Chain A"/>
    <property type="match status" value="1"/>
</dbReference>
<dbReference type="InterPro" id="IPR016901">
    <property type="entry name" value="APC10/Doc1"/>
</dbReference>
<keyword evidence="3" id="KW-0498">Mitosis</keyword>
<dbReference type="SMART" id="SM00225">
    <property type="entry name" value="BTB"/>
    <property type="match status" value="1"/>
</dbReference>
<sequence length="472" mass="53135">MVLAEIVPELPSHSMLDITVDELSSSTNSHNSSLGKLLDHDSTTYWQSSGSRPHSITVSFSHPRHVKNVFLRMHGSDGNFMPEQVSVIQYFRDREEESEIIETRKDNKWHLFPCVSKNPCSKITMKLHRQHGGGRDCRVRGLAIEIIGEQIYSTEKIHRKLLLKDLIRLATGAFAQSTSPSLIGLQTDSDKDSSHIPDTDCTVHLMEKDVPAHSCLLEARISNFDQFWNSETRTLDLSFIQPQDLALGIIQYVYSSSAEVILNILRSSIFKEKEPKDHSSLTLDDSIVHVRHLLEFGNRLGIEGLKELCYSFIAKHLTPSTISTKTLKFVIGSKSEYLREVLFSFLIQLDWQAVSSLMSSMPDDFVRALVKSDLVAKKESEIPQKDSKAAADSEKEDIAGVVIAKCDKFEEGMKVHYILEGLTDATLFYGVGTVLSVDKDDLIVDFVDEKNVRVPKMMMGKVEEDLIVDYGL</sequence>
<evidence type="ECO:0000256" key="4">
    <source>
        <dbReference type="ARBA" id="ARBA00022786"/>
    </source>
</evidence>
<evidence type="ECO:0000259" key="6">
    <source>
        <dbReference type="PROSITE" id="PS51284"/>
    </source>
</evidence>
<dbReference type="Proteomes" id="UP001057375">
    <property type="component" value="Unassembled WGS sequence"/>
</dbReference>
<name>A0ABQ5K7U4_9EUKA</name>
<evidence type="ECO:0000256" key="1">
    <source>
        <dbReference type="ARBA" id="ARBA00006762"/>
    </source>
</evidence>
<keyword evidence="8" id="KW-1185">Reference proteome</keyword>
<comment type="caution">
    <text evidence="7">The sequence shown here is derived from an EMBL/GenBank/DDBJ whole genome shotgun (WGS) entry which is preliminary data.</text>
</comment>
<dbReference type="Pfam" id="PF03256">
    <property type="entry name" value="ANAPC10"/>
    <property type="match status" value="1"/>
</dbReference>